<dbReference type="Gene3D" id="3.10.105.10">
    <property type="entry name" value="Dipeptide-binding Protein, Domain 3"/>
    <property type="match status" value="1"/>
</dbReference>
<dbReference type="InterPro" id="IPR000914">
    <property type="entry name" value="SBP_5_dom"/>
</dbReference>
<dbReference type="PIRSF" id="PIRSF002741">
    <property type="entry name" value="MppA"/>
    <property type="match status" value="1"/>
</dbReference>
<gene>
    <name evidence="3" type="ORF">E4U02_07785</name>
</gene>
<reference evidence="3 4" key="1">
    <citation type="submission" date="2019-03" db="EMBL/GenBank/DDBJ databases">
        <title>Diversity of the mouse oral microbiome.</title>
        <authorList>
            <person name="Joseph S."/>
            <person name="Aduse-Opoku J."/>
            <person name="Curtis M."/>
            <person name="Wade W."/>
            <person name="Hashim A."/>
        </authorList>
    </citation>
    <scope>NUCLEOTIDE SEQUENCE [LARGE SCALE GENOMIC DNA]</scope>
    <source>
        <strain evidence="3 4">P1012</strain>
    </source>
</reference>
<dbReference type="SUPFAM" id="SSF53850">
    <property type="entry name" value="Periplasmic binding protein-like II"/>
    <property type="match status" value="1"/>
</dbReference>
<dbReference type="InterPro" id="IPR039424">
    <property type="entry name" value="SBP_5"/>
</dbReference>
<dbReference type="EMBL" id="SPQB01000015">
    <property type="protein sequence ID" value="TFU32975.1"/>
    <property type="molecule type" value="Genomic_DNA"/>
</dbReference>
<proteinExistence type="predicted"/>
<name>A0A4Y9FWQ5_9MICO</name>
<dbReference type="Proteomes" id="UP000298358">
    <property type="component" value="Unassembled WGS sequence"/>
</dbReference>
<dbReference type="RefSeq" id="WP_135114282.1">
    <property type="nucleotide sequence ID" value="NZ_JADGLL010000015.1"/>
</dbReference>
<dbReference type="Pfam" id="PF00496">
    <property type="entry name" value="SBP_bac_5"/>
    <property type="match status" value="1"/>
</dbReference>
<organism evidence="3 4">
    <name type="scientific">Microbacterium paludicola</name>
    <dbReference type="NCBI Taxonomy" id="300019"/>
    <lineage>
        <taxon>Bacteria</taxon>
        <taxon>Bacillati</taxon>
        <taxon>Actinomycetota</taxon>
        <taxon>Actinomycetes</taxon>
        <taxon>Micrococcales</taxon>
        <taxon>Microbacteriaceae</taxon>
        <taxon>Microbacterium</taxon>
    </lineage>
</organism>
<sequence length="506" mass="54298">MHSFFTRRPRRLAVAGLAVVAAALAGCTTAPTTVGPTGEPEPQATLRLGIPLTPENMDIRHTAGVALEQILIDNVYEGLVARTAENEIVPSLATEYEVSPDGLQYTFTLNQGVKFHGGGDLTASDVVSSYNAVREDEALRGHAELAHVVSVEAPDEHTVVLTLDAPDQNLLFWLTGPAGLVFDEGDETDLRTAANGTGPFRLDDFTKGVGATLTRFDEYWGEASGVAAVEVSYIPDPTAALNAVLDGSVDVFNRILPEFAPEIEGVNGFTVTRGRSTSEGTLAFNNAVAPFDDVRVREALRRAIDHNALVEALGGGTVLYGPVPELDPGYEDLTGVADYDPEAARQLLADAGQDDLTLELTIPNHYSTTIATYLVSAFHDIGVELKVNTVEFSTWIDDVYTNKDYQLSFVEHAEPRDFANYANPGYYFGYDNPEVQELYAEAIAAVDPAESAELIAQAARIVSEDHAADWLYVADEITAVGPGVEGFPVDSTTSRIDLSAVTLATE</sequence>
<dbReference type="GO" id="GO:0015833">
    <property type="term" value="P:peptide transport"/>
    <property type="evidence" value="ECO:0007669"/>
    <property type="project" value="TreeGrafter"/>
</dbReference>
<dbReference type="PANTHER" id="PTHR30290">
    <property type="entry name" value="PERIPLASMIC BINDING COMPONENT OF ABC TRANSPORTER"/>
    <property type="match status" value="1"/>
</dbReference>
<protein>
    <submittedName>
        <fullName evidence="3">ABC transporter substrate-binding protein</fullName>
    </submittedName>
</protein>
<keyword evidence="4" id="KW-1185">Reference proteome</keyword>
<dbReference type="InterPro" id="IPR030678">
    <property type="entry name" value="Peptide/Ni-bd"/>
</dbReference>
<dbReference type="GO" id="GO:1904680">
    <property type="term" value="F:peptide transmembrane transporter activity"/>
    <property type="evidence" value="ECO:0007669"/>
    <property type="project" value="TreeGrafter"/>
</dbReference>
<dbReference type="GO" id="GO:0043190">
    <property type="term" value="C:ATP-binding cassette (ABC) transporter complex"/>
    <property type="evidence" value="ECO:0007669"/>
    <property type="project" value="InterPro"/>
</dbReference>
<dbReference type="PROSITE" id="PS51257">
    <property type="entry name" value="PROKAR_LIPOPROTEIN"/>
    <property type="match status" value="1"/>
</dbReference>
<keyword evidence="1" id="KW-0732">Signal</keyword>
<evidence type="ECO:0000313" key="3">
    <source>
        <dbReference type="EMBL" id="TFU32975.1"/>
    </source>
</evidence>
<feature type="signal peptide" evidence="1">
    <location>
        <begin position="1"/>
        <end position="25"/>
    </location>
</feature>
<dbReference type="Gene3D" id="3.40.190.10">
    <property type="entry name" value="Periplasmic binding protein-like II"/>
    <property type="match status" value="1"/>
</dbReference>
<accession>A0A4Y9FWQ5</accession>
<feature type="chain" id="PRO_5039358010" evidence="1">
    <location>
        <begin position="26"/>
        <end position="506"/>
    </location>
</feature>
<evidence type="ECO:0000256" key="1">
    <source>
        <dbReference type="SAM" id="SignalP"/>
    </source>
</evidence>
<dbReference type="OrthoDB" id="9796817at2"/>
<feature type="domain" description="Solute-binding protein family 5" evidence="2">
    <location>
        <begin position="87"/>
        <end position="411"/>
    </location>
</feature>
<comment type="caution">
    <text evidence="3">The sequence shown here is derived from an EMBL/GenBank/DDBJ whole genome shotgun (WGS) entry which is preliminary data.</text>
</comment>
<dbReference type="AlphaFoldDB" id="A0A4Y9FWQ5"/>
<evidence type="ECO:0000313" key="4">
    <source>
        <dbReference type="Proteomes" id="UP000298358"/>
    </source>
</evidence>
<evidence type="ECO:0000259" key="2">
    <source>
        <dbReference type="Pfam" id="PF00496"/>
    </source>
</evidence>
<dbReference type="GO" id="GO:0042597">
    <property type="term" value="C:periplasmic space"/>
    <property type="evidence" value="ECO:0007669"/>
    <property type="project" value="UniProtKB-ARBA"/>
</dbReference>